<reference evidence="3 4" key="1">
    <citation type="submission" date="2016-09" db="EMBL/GenBank/DDBJ databases">
        <authorList>
            <person name="Capua I."/>
            <person name="De Benedictis P."/>
            <person name="Joannis T."/>
            <person name="Lombin L.H."/>
            <person name="Cattoli G."/>
        </authorList>
    </citation>
    <scope>NUCLEOTIDE SEQUENCE [LARGE SCALE GENOMIC DNA]</scope>
    <source>
        <strain evidence="3 4">ANC 4671</strain>
    </source>
</reference>
<feature type="signal peptide" evidence="2">
    <location>
        <begin position="1"/>
        <end position="27"/>
    </location>
</feature>
<comment type="caution">
    <text evidence="3">The sequence shown here is derived from an EMBL/GenBank/DDBJ whole genome shotgun (WGS) entry which is preliminary data.</text>
</comment>
<feature type="region of interest" description="Disordered" evidence="1">
    <location>
        <begin position="31"/>
        <end position="66"/>
    </location>
</feature>
<feature type="compositionally biased region" description="Polar residues" evidence="1">
    <location>
        <begin position="49"/>
        <end position="66"/>
    </location>
</feature>
<dbReference type="EMBL" id="MKKK01000026">
    <property type="protein sequence ID" value="OEY95511.1"/>
    <property type="molecule type" value="Genomic_DNA"/>
</dbReference>
<dbReference type="GO" id="GO:0009279">
    <property type="term" value="C:cell outer membrane"/>
    <property type="evidence" value="ECO:0007669"/>
    <property type="project" value="InterPro"/>
</dbReference>
<evidence type="ECO:0000256" key="1">
    <source>
        <dbReference type="SAM" id="MobiDB-lite"/>
    </source>
</evidence>
<keyword evidence="4" id="KW-1185">Reference proteome</keyword>
<dbReference type="STRING" id="1262585.BJI46_12810"/>
<evidence type="ECO:0000256" key="2">
    <source>
        <dbReference type="SAM" id="SignalP"/>
    </source>
</evidence>
<dbReference type="InterPro" id="IPR007939">
    <property type="entry name" value="Cu-R_B_prcur"/>
</dbReference>
<feature type="compositionally biased region" description="Basic and acidic residues" evidence="1">
    <location>
        <begin position="31"/>
        <end position="44"/>
    </location>
</feature>
<keyword evidence="2" id="KW-0732">Signal</keyword>
<accession>A0A1E7R883</accession>
<organism evidence="3 4">
    <name type="scientific">Acinetobacter qingfengensis</name>
    <dbReference type="NCBI Taxonomy" id="1262585"/>
    <lineage>
        <taxon>Bacteria</taxon>
        <taxon>Pseudomonadati</taxon>
        <taxon>Pseudomonadota</taxon>
        <taxon>Gammaproteobacteria</taxon>
        <taxon>Moraxellales</taxon>
        <taxon>Moraxellaceae</taxon>
        <taxon>Acinetobacter</taxon>
    </lineage>
</organism>
<proteinExistence type="predicted"/>
<evidence type="ECO:0000313" key="4">
    <source>
        <dbReference type="Proteomes" id="UP000185895"/>
    </source>
</evidence>
<evidence type="ECO:0000313" key="3">
    <source>
        <dbReference type="EMBL" id="OEY95511.1"/>
    </source>
</evidence>
<dbReference type="RefSeq" id="WP_070070020.1">
    <property type="nucleotide sequence ID" value="NZ_MKKK01000026.1"/>
</dbReference>
<name>A0A1E7R883_9GAMM</name>
<dbReference type="OrthoDB" id="9778934at2"/>
<dbReference type="Pfam" id="PF05275">
    <property type="entry name" value="CopB"/>
    <property type="match status" value="1"/>
</dbReference>
<dbReference type="GO" id="GO:0005507">
    <property type="term" value="F:copper ion binding"/>
    <property type="evidence" value="ECO:0007669"/>
    <property type="project" value="InterPro"/>
</dbReference>
<protein>
    <submittedName>
        <fullName evidence="3">Uncharacterized protein</fullName>
    </submittedName>
</protein>
<sequence>MYITKNIEQTMLFSTVITLFLSSPVSAQDMMQHDHSMHTQHEQIVDMSQAESKQQKNTRSFSSDSQQIHQHLHGNEIYQATTLQNQWLWNGTDHGLLQSELKSWIGTDENKLFIQGHLNKTESVQSHYDIALLYSHYLAEFWDIQIGFKYQNNLDLKQDDGLLVMGLHGLAPYFFETDLSFAVSDQQSQLNLETSRDFLFTQKLISQPYLNVTLILNDKQKIARKTGLSELQSGIQTRYEINKTVMPFVDISYRYDKGYKTWIDQDHAQDGMYYGLGLSLKF</sequence>
<dbReference type="Proteomes" id="UP000185895">
    <property type="component" value="Unassembled WGS sequence"/>
</dbReference>
<dbReference type="AlphaFoldDB" id="A0A1E7R883"/>
<feature type="chain" id="PRO_5043144601" evidence="2">
    <location>
        <begin position="28"/>
        <end position="282"/>
    </location>
</feature>
<gene>
    <name evidence="3" type="ORF">BJI46_12810</name>
</gene>
<dbReference type="GO" id="GO:0006878">
    <property type="term" value="P:intracellular copper ion homeostasis"/>
    <property type="evidence" value="ECO:0007669"/>
    <property type="project" value="InterPro"/>
</dbReference>